<dbReference type="RefSeq" id="WP_099640746.1">
    <property type="nucleotide sequence ID" value="NZ_NKHF01000015.1"/>
</dbReference>
<dbReference type="Pfam" id="PF12571">
    <property type="entry name" value="Phage_tail_fib"/>
    <property type="match status" value="1"/>
</dbReference>
<accession>A0A2A5JUL2</accession>
<gene>
    <name evidence="2" type="ORF">CEX98_03520</name>
</gene>
<proteinExistence type="predicted"/>
<dbReference type="InterPro" id="IPR022225">
    <property type="entry name" value="Phage_tail_fibre_N"/>
</dbReference>
<comment type="caution">
    <text evidence="2">The sequence shown here is derived from an EMBL/GenBank/DDBJ whole genome shotgun (WGS) entry which is preliminary data.</text>
</comment>
<feature type="domain" description="Phage tail fibre protein N-terminal" evidence="1">
    <location>
        <begin position="1"/>
        <end position="103"/>
    </location>
</feature>
<reference evidence="3" key="1">
    <citation type="journal article" date="2019" name="Genome Announc.">
        <title>Draft Genome Sequence of Pseudoalteromonas piscicida Strain 36Y ROTHPW, an Hypersaline Seawater Isolate from the South Coast of Sonora, Mexico.</title>
        <authorList>
            <person name="Sanchez-Diaz R."/>
            <person name="Molina-Garza Z.J."/>
            <person name="Cruz-Suarez L.E."/>
            <person name="Selvin J."/>
            <person name="Kiran G.S."/>
            <person name="Ibarra-Gamez J.C."/>
            <person name="Gomez-Gil B."/>
            <person name="Galaviz-Silva L."/>
        </authorList>
    </citation>
    <scope>NUCLEOTIDE SEQUENCE [LARGE SCALE GENOMIC DNA]</scope>
    <source>
        <strain evidence="3">36Y_RITHPW</strain>
    </source>
</reference>
<protein>
    <submittedName>
        <fullName evidence="2">Phage tail protein</fullName>
    </submittedName>
</protein>
<name>A0A2A5JUL2_PSEO7</name>
<evidence type="ECO:0000313" key="3">
    <source>
        <dbReference type="Proteomes" id="UP000228621"/>
    </source>
</evidence>
<dbReference type="OrthoDB" id="8596123at2"/>
<evidence type="ECO:0000259" key="1">
    <source>
        <dbReference type="Pfam" id="PF12571"/>
    </source>
</evidence>
<dbReference type="Proteomes" id="UP000228621">
    <property type="component" value="Unassembled WGS sequence"/>
</dbReference>
<evidence type="ECO:0000313" key="2">
    <source>
        <dbReference type="EMBL" id="PCK33125.1"/>
    </source>
</evidence>
<sequence length="178" mass="19363">MEQFTPLITQAGLNAAVNAKANGFTIDISAIAVGTSGYTPSRSQTRLRSEKNRVAIAGGQVVGDGQFHITGHFIDDAEYAVREVGFYLADGTLFAVWSHPQNVLFYQTPIAQIIQGFDLLLSAAPADAITINTTGDLTLFYASEFLDMLVAQTQQLTAQIQSNHRQIQFNDRLLQLGV</sequence>
<organism evidence="2 3">
    <name type="scientific">Pseudoalteromonas piscicida</name>
    <dbReference type="NCBI Taxonomy" id="43662"/>
    <lineage>
        <taxon>Bacteria</taxon>
        <taxon>Pseudomonadati</taxon>
        <taxon>Pseudomonadota</taxon>
        <taxon>Gammaproteobacteria</taxon>
        <taxon>Alteromonadales</taxon>
        <taxon>Pseudoalteromonadaceae</taxon>
        <taxon>Pseudoalteromonas</taxon>
    </lineage>
</organism>
<keyword evidence="3" id="KW-1185">Reference proteome</keyword>
<dbReference type="AlphaFoldDB" id="A0A2A5JUL2"/>
<dbReference type="EMBL" id="NKHF01000015">
    <property type="protein sequence ID" value="PCK33125.1"/>
    <property type="molecule type" value="Genomic_DNA"/>
</dbReference>